<keyword evidence="1" id="KW-0472">Membrane</keyword>
<feature type="transmembrane region" description="Helical" evidence="1">
    <location>
        <begin position="86"/>
        <end position="105"/>
    </location>
</feature>
<feature type="transmembrane region" description="Helical" evidence="1">
    <location>
        <begin position="165"/>
        <end position="185"/>
    </location>
</feature>
<dbReference type="RefSeq" id="WP_129463318.1">
    <property type="nucleotide sequence ID" value="NZ_JACSXZ010000001.1"/>
</dbReference>
<gene>
    <name evidence="2" type="ORF">EQG68_03065</name>
</gene>
<dbReference type="AlphaFoldDB" id="A0A4Q1KWH4"/>
<feature type="transmembrane region" description="Helical" evidence="1">
    <location>
        <begin position="16"/>
        <end position="35"/>
    </location>
</feature>
<dbReference type="InterPro" id="IPR007352">
    <property type="entry name" value="DUF420"/>
</dbReference>
<evidence type="ECO:0000256" key="1">
    <source>
        <dbReference type="SAM" id="Phobius"/>
    </source>
</evidence>
<feature type="transmembrane region" description="Helical" evidence="1">
    <location>
        <begin position="117"/>
        <end position="144"/>
    </location>
</feature>
<proteinExistence type="predicted"/>
<dbReference type="OrthoDB" id="9811380at2"/>
<reference evidence="3" key="1">
    <citation type="submission" date="2019-01" db="EMBL/GenBank/DDBJ databases">
        <title>Cytophagaceae bacterium strain CAR-16.</title>
        <authorList>
            <person name="Chen W.-M."/>
        </authorList>
    </citation>
    <scope>NUCLEOTIDE SEQUENCE [LARGE SCALE GENOMIC DNA]</scope>
    <source>
        <strain evidence="3">ICH-30</strain>
    </source>
</reference>
<dbReference type="EMBL" id="SBKQ01000003">
    <property type="protein sequence ID" value="RXR34030.1"/>
    <property type="molecule type" value="Genomic_DNA"/>
</dbReference>
<organism evidence="2 3">
    <name type="scientific">Flavobacterium piscinae</name>
    <dbReference type="NCBI Taxonomy" id="2506424"/>
    <lineage>
        <taxon>Bacteria</taxon>
        <taxon>Pseudomonadati</taxon>
        <taxon>Bacteroidota</taxon>
        <taxon>Flavobacteriia</taxon>
        <taxon>Flavobacteriales</taxon>
        <taxon>Flavobacteriaceae</taxon>
        <taxon>Flavobacterium</taxon>
    </lineage>
</organism>
<keyword evidence="1" id="KW-0812">Transmembrane</keyword>
<comment type="caution">
    <text evidence="2">The sequence shown here is derived from an EMBL/GenBank/DDBJ whole genome shotgun (WGS) entry which is preliminary data.</text>
</comment>
<keyword evidence="1" id="KW-1133">Transmembrane helix</keyword>
<evidence type="ECO:0000313" key="2">
    <source>
        <dbReference type="EMBL" id="RXR34030.1"/>
    </source>
</evidence>
<name>A0A4Q1KWH4_9FLAO</name>
<keyword evidence="3" id="KW-1185">Reference proteome</keyword>
<dbReference type="Proteomes" id="UP000289734">
    <property type="component" value="Unassembled WGS sequence"/>
</dbReference>
<feature type="transmembrane region" description="Helical" evidence="1">
    <location>
        <begin position="55"/>
        <end position="74"/>
    </location>
</feature>
<dbReference type="PANTHER" id="PTHR37692">
    <property type="entry name" value="HYPOTHETICAL MEMBRANE SPANNING PROTEIN"/>
    <property type="match status" value="1"/>
</dbReference>
<protein>
    <submittedName>
        <fullName evidence="2">DUF420 domain-containing protein</fullName>
    </submittedName>
</protein>
<evidence type="ECO:0000313" key="3">
    <source>
        <dbReference type="Proteomes" id="UP000289734"/>
    </source>
</evidence>
<sequence length="186" mass="21096">MEQTNLNEKNSIEKRYSILIIVLSIVIPVVVAILFKVKLKDYGINVEPLTFLPPIYAFINGITAMLLILGVYAIKNGNKRTHQKLMQSAIACSVVFLIMYVAYHMTSDSTPFGGVGFIRYVYFFILVSHIVFSIAVIPLVLITYVKALAERFDKHKKIAKITFPIWLYVAVTGVIVYLMIAPYYVH</sequence>
<dbReference type="PANTHER" id="PTHR37692:SF1">
    <property type="entry name" value="DUF420 DOMAIN-CONTAINING PROTEIN"/>
    <property type="match status" value="1"/>
</dbReference>
<dbReference type="Pfam" id="PF04238">
    <property type="entry name" value="DUF420"/>
    <property type="match status" value="1"/>
</dbReference>
<accession>A0A4Q1KWH4</accession>